<dbReference type="SUPFAM" id="SSF52047">
    <property type="entry name" value="RNI-like"/>
    <property type="match status" value="2"/>
</dbReference>
<comment type="caution">
    <text evidence="1">The sequence shown here is derived from an EMBL/GenBank/DDBJ whole genome shotgun (WGS) entry which is preliminary data.</text>
</comment>
<protein>
    <recommendedName>
        <fullName evidence="3">F-box domain-containing protein</fullName>
    </recommendedName>
</protein>
<reference evidence="1 2" key="1">
    <citation type="submission" date="2021-12" db="EMBL/GenBank/DDBJ databases">
        <title>High titer production of polyol ester of fatty acids by Rhodotorula paludigena BS15 towards product separation-free biomass refinery.</title>
        <authorList>
            <person name="Mano J."/>
            <person name="Ono H."/>
            <person name="Tanaka T."/>
            <person name="Naito K."/>
            <person name="Sushida H."/>
            <person name="Ike M."/>
            <person name="Tokuyasu K."/>
            <person name="Kitaoka M."/>
        </authorList>
    </citation>
    <scope>NUCLEOTIDE SEQUENCE [LARGE SCALE GENOMIC DNA]</scope>
    <source>
        <strain evidence="1 2">BS15</strain>
    </source>
</reference>
<accession>A0AAV5GLN0</accession>
<proteinExistence type="predicted"/>
<dbReference type="Gene3D" id="3.80.10.10">
    <property type="entry name" value="Ribonuclease Inhibitor"/>
    <property type="match status" value="1"/>
</dbReference>
<organism evidence="1 2">
    <name type="scientific">Rhodotorula paludigena</name>
    <dbReference type="NCBI Taxonomy" id="86838"/>
    <lineage>
        <taxon>Eukaryota</taxon>
        <taxon>Fungi</taxon>
        <taxon>Dikarya</taxon>
        <taxon>Basidiomycota</taxon>
        <taxon>Pucciniomycotina</taxon>
        <taxon>Microbotryomycetes</taxon>
        <taxon>Sporidiobolales</taxon>
        <taxon>Sporidiobolaceae</taxon>
        <taxon>Rhodotorula</taxon>
    </lineage>
</organism>
<keyword evidence="2" id="KW-1185">Reference proteome</keyword>
<dbReference type="InterPro" id="IPR032675">
    <property type="entry name" value="LRR_dom_sf"/>
</dbReference>
<dbReference type="Proteomes" id="UP001342314">
    <property type="component" value="Unassembled WGS sequence"/>
</dbReference>
<evidence type="ECO:0000313" key="1">
    <source>
        <dbReference type="EMBL" id="GJN90809.1"/>
    </source>
</evidence>
<sequence length="398" mass="44218">MAALNLLPSEIVTRICALLGDDLKVWSDKERQTDLSRLAPTCKALYFATVPLLYGGTVSLRSAGRTFLLARTLAEHADLRSLVHDLDLTAANDNGHPPSVVALLDLLHNTLDTLVFRPIYLTAAGTPMLRAALLSCTSLRSFTYTSEPFGTSALVCLAPFLQHWPQLVELTLRCVSVDVESGLWHPPPGVPRTFAECGPPPRYRLERLTLQGSSDPWTFDAMKWILGATEALQDLTVHDWTAQFPAVDLLTQLVARGGGPALEQLAVRDYHCVDPARSNRPSRETDRMQPEDLAAWFPNLTHFTLQDDCSDDGRRRAFASAQPPYFVPGPKLRVLSLYWPWDDEWELEKLLQAREADASVAPALEVIRLVKARPSDPIVRLLGILAERAGVRVSVEWM</sequence>
<name>A0AAV5GLN0_9BASI</name>
<gene>
    <name evidence="1" type="ORF">Rhopal_003823-T1</name>
</gene>
<evidence type="ECO:0008006" key="3">
    <source>
        <dbReference type="Google" id="ProtNLM"/>
    </source>
</evidence>
<dbReference type="AlphaFoldDB" id="A0AAV5GLN0"/>
<evidence type="ECO:0000313" key="2">
    <source>
        <dbReference type="Proteomes" id="UP001342314"/>
    </source>
</evidence>
<dbReference type="EMBL" id="BQKY01000007">
    <property type="protein sequence ID" value="GJN90809.1"/>
    <property type="molecule type" value="Genomic_DNA"/>
</dbReference>